<dbReference type="SUPFAM" id="SSF55729">
    <property type="entry name" value="Acyl-CoA N-acyltransferases (Nat)"/>
    <property type="match status" value="1"/>
</dbReference>
<dbReference type="EMBL" id="CP027059">
    <property type="protein sequence ID" value="UQZ85980.1"/>
    <property type="molecule type" value="Genomic_DNA"/>
</dbReference>
<accession>A0ABY4RUM5</accession>
<evidence type="ECO:0000313" key="1">
    <source>
        <dbReference type="EMBL" id="UQZ85980.1"/>
    </source>
</evidence>
<dbReference type="Proteomes" id="UP001057134">
    <property type="component" value="Chromosome"/>
</dbReference>
<organism evidence="1 2">
    <name type="scientific">Paenibacillus konkukensis</name>
    <dbReference type="NCBI Taxonomy" id="2020716"/>
    <lineage>
        <taxon>Bacteria</taxon>
        <taxon>Bacillati</taxon>
        <taxon>Bacillota</taxon>
        <taxon>Bacilli</taxon>
        <taxon>Bacillales</taxon>
        <taxon>Paenibacillaceae</taxon>
        <taxon>Paenibacillus</taxon>
    </lineage>
</organism>
<protein>
    <recommendedName>
        <fullName evidence="3">N-acetyltransferase domain-containing protein</fullName>
    </recommendedName>
</protein>
<proteinExistence type="predicted"/>
<evidence type="ECO:0008006" key="3">
    <source>
        <dbReference type="Google" id="ProtNLM"/>
    </source>
</evidence>
<reference evidence="1" key="1">
    <citation type="submission" date="2018-02" db="EMBL/GenBank/DDBJ databases">
        <authorList>
            <person name="Kim S.-K."/>
            <person name="Jung H.-I."/>
            <person name="Lee S.-W."/>
        </authorList>
    </citation>
    <scope>NUCLEOTIDE SEQUENCE</scope>
    <source>
        <strain evidence="1">SK3146</strain>
    </source>
</reference>
<dbReference type="RefSeq" id="WP_249861559.1">
    <property type="nucleotide sequence ID" value="NZ_CP027059.1"/>
</dbReference>
<dbReference type="InterPro" id="IPR016181">
    <property type="entry name" value="Acyl_CoA_acyltransferase"/>
</dbReference>
<evidence type="ECO:0000313" key="2">
    <source>
        <dbReference type="Proteomes" id="UP001057134"/>
    </source>
</evidence>
<keyword evidence="2" id="KW-1185">Reference proteome</keyword>
<sequence length="93" mass="10529">MIIALENEPPAQGQFEELLATVTEDGMNAGLLYETYCQSRYVVAAYDQGRLVGLGRVTDESGTCGEYQITVLQDYQSRDIETYMRKLLSMHRL</sequence>
<gene>
    <name evidence="1" type="ORF">SK3146_05272</name>
</gene>
<reference evidence="1" key="2">
    <citation type="journal article" date="2021" name="J Anim Sci Technol">
        <title>Complete genome sequence of Paenibacillus konkukensis sp. nov. SK3146 as a potential probiotic strain.</title>
        <authorList>
            <person name="Jung H.I."/>
            <person name="Park S."/>
            <person name="Niu K.M."/>
            <person name="Lee S.W."/>
            <person name="Kothari D."/>
            <person name="Yi K.J."/>
            <person name="Kim S.K."/>
        </authorList>
    </citation>
    <scope>NUCLEOTIDE SEQUENCE</scope>
    <source>
        <strain evidence="1">SK3146</strain>
    </source>
</reference>
<dbReference type="Gene3D" id="3.40.630.30">
    <property type="match status" value="1"/>
</dbReference>
<name>A0ABY4RUM5_9BACL</name>